<feature type="compositionally biased region" description="Basic and acidic residues" evidence="1">
    <location>
        <begin position="12"/>
        <end position="22"/>
    </location>
</feature>
<feature type="compositionally biased region" description="Basic residues" evidence="1">
    <location>
        <begin position="23"/>
        <end position="37"/>
    </location>
</feature>
<feature type="compositionally biased region" description="Basic and acidic residues" evidence="1">
    <location>
        <begin position="115"/>
        <end position="162"/>
    </location>
</feature>
<protein>
    <recommendedName>
        <fullName evidence="2">CARD domain-containing protein</fullName>
    </recommendedName>
</protein>
<reference evidence="3 4" key="1">
    <citation type="submission" date="2024-04" db="EMBL/GenBank/DDBJ databases">
        <authorList>
            <consortium name="Genoscope - CEA"/>
            <person name="William W."/>
        </authorList>
    </citation>
    <scope>NUCLEOTIDE SEQUENCE [LARGE SCALE GENOMIC DNA]</scope>
</reference>
<dbReference type="Gene3D" id="1.10.533.10">
    <property type="entry name" value="Death Domain, Fas"/>
    <property type="match status" value="1"/>
</dbReference>
<dbReference type="InterPro" id="IPR001315">
    <property type="entry name" value="CARD"/>
</dbReference>
<dbReference type="CDD" id="cd01671">
    <property type="entry name" value="CARD"/>
    <property type="match status" value="1"/>
</dbReference>
<feature type="compositionally biased region" description="Basic and acidic residues" evidence="1">
    <location>
        <begin position="672"/>
        <end position="699"/>
    </location>
</feature>
<name>A0AAV2I0W7_LYMST</name>
<feature type="compositionally biased region" description="Polar residues" evidence="1">
    <location>
        <begin position="44"/>
        <end position="65"/>
    </location>
</feature>
<feature type="region of interest" description="Disordered" evidence="1">
    <location>
        <begin position="768"/>
        <end position="886"/>
    </location>
</feature>
<feature type="compositionally biased region" description="Polar residues" evidence="1">
    <location>
        <begin position="727"/>
        <end position="739"/>
    </location>
</feature>
<feature type="domain" description="CARD" evidence="2">
    <location>
        <begin position="302"/>
        <end position="380"/>
    </location>
</feature>
<feature type="compositionally biased region" description="Polar residues" evidence="1">
    <location>
        <begin position="983"/>
        <end position="993"/>
    </location>
</feature>
<organism evidence="3 4">
    <name type="scientific">Lymnaea stagnalis</name>
    <name type="common">Great pond snail</name>
    <name type="synonym">Helix stagnalis</name>
    <dbReference type="NCBI Taxonomy" id="6523"/>
    <lineage>
        <taxon>Eukaryota</taxon>
        <taxon>Metazoa</taxon>
        <taxon>Spiralia</taxon>
        <taxon>Lophotrochozoa</taxon>
        <taxon>Mollusca</taxon>
        <taxon>Gastropoda</taxon>
        <taxon>Heterobranchia</taxon>
        <taxon>Euthyneura</taxon>
        <taxon>Panpulmonata</taxon>
        <taxon>Hygrophila</taxon>
        <taxon>Lymnaeoidea</taxon>
        <taxon>Lymnaeidae</taxon>
        <taxon>Lymnaea</taxon>
    </lineage>
</organism>
<feature type="compositionally biased region" description="Polar residues" evidence="1">
    <location>
        <begin position="1053"/>
        <end position="1062"/>
    </location>
</feature>
<feature type="compositionally biased region" description="Polar residues" evidence="1">
    <location>
        <begin position="1025"/>
        <end position="1039"/>
    </location>
</feature>
<feature type="compositionally biased region" description="Basic residues" evidence="1">
    <location>
        <begin position="1"/>
        <end position="11"/>
    </location>
</feature>
<feature type="compositionally biased region" description="Polar residues" evidence="1">
    <location>
        <begin position="529"/>
        <end position="539"/>
    </location>
</feature>
<feature type="region of interest" description="Disordered" evidence="1">
    <location>
        <begin position="964"/>
        <end position="1101"/>
    </location>
</feature>
<dbReference type="InterPro" id="IPR011029">
    <property type="entry name" value="DEATH-like_dom_sf"/>
</dbReference>
<feature type="compositionally biased region" description="Basic and acidic residues" evidence="1">
    <location>
        <begin position="837"/>
        <end position="846"/>
    </location>
</feature>
<keyword evidence="4" id="KW-1185">Reference proteome</keyword>
<feature type="compositionally biased region" description="Polar residues" evidence="1">
    <location>
        <begin position="782"/>
        <end position="796"/>
    </location>
</feature>
<evidence type="ECO:0000259" key="2">
    <source>
        <dbReference type="PROSITE" id="PS50209"/>
    </source>
</evidence>
<feature type="compositionally biased region" description="Basic and acidic residues" evidence="1">
    <location>
        <begin position="1008"/>
        <end position="1024"/>
    </location>
</feature>
<dbReference type="Pfam" id="PF00619">
    <property type="entry name" value="CARD"/>
    <property type="match status" value="1"/>
</dbReference>
<feature type="compositionally biased region" description="Polar residues" evidence="1">
    <location>
        <begin position="965"/>
        <end position="975"/>
    </location>
</feature>
<dbReference type="GO" id="GO:0042981">
    <property type="term" value="P:regulation of apoptotic process"/>
    <property type="evidence" value="ECO:0007669"/>
    <property type="project" value="InterPro"/>
</dbReference>
<accession>A0AAV2I0W7</accession>
<feature type="compositionally biased region" description="Polar residues" evidence="1">
    <location>
        <begin position="874"/>
        <end position="884"/>
    </location>
</feature>
<feature type="compositionally biased region" description="Basic and acidic residues" evidence="1">
    <location>
        <begin position="540"/>
        <end position="561"/>
    </location>
</feature>
<sequence length="1101" mass="123056">MDRDQTRRHRPETRAAELDESHWRRRSSAKLKSKKNSAVKGQENPPNKSRRTSSQNNEEAPQRSVSRFDFVPSERADSISHQLQNPDDDTGERETSDSGSVPRLGINGDVSNAPDVERRKGSVEERVTNHKGEDRDSISDNSIIERQEGVPESCSRNEDNGHAVKTSHNVAAGHKSQADGHTFRETGGGHDLYSTESNRLLNSTSVSIDKNEPVPLNISRLRRDRYFPGNGALSTGMSYFHGDIVDDNLMISNSKLDNALLKMFSSQPSCNETSHSFAAPSLTHDLSDDIGMAPVMWRVHPMEAVHRETLDRETGFLADHLTPRDMIGDLYRQNVLTSADYNQLSRMEGQGDRAVTRLMVKTLQRRGHNAYPAFLNVLRQHGFHNVCERLMESERSLKNGIQQDRSSYDRVKDWVNFERITPNGLRTSFSFNRGYSPLSTDFNPYSIYHTTHVTPGYQLPLAYHMPLNLPLTPPTYPLATNHVGSFPSRLTTPQPREPIIFSQLETQLEFMRKELKALHYDVFDMKSALRNNGPSATPDTSKRPSEGDRAAVKHEYPEHGSRPHSPASGDSSVHSPTPDSSRPVRRLNGSPRPGEGEKSFKIIEAEGLSKHLGELHAEVKALHDDVTALTTSRSRKDWRSFKLHLTPNARTPDDDGSQFSINQTSLTPRQIHRNETIPDNETPVKDLDYTQRITHRDYDPLPNPTPLSLVPERNNSLGGEGRDNVMAPSSNHSSKTTIFPSRKTHESFDPLPREDKTVQYRLPSWYSAPVGLNDVDSPNPALPNSRSSKRQTTVKEYSSAGPPSLAAIKQKVRDETTGYYGVEPPPPPQDASSNHEAAAKPSRDVNKQNNNAHSRISKPITSSVQGRNLHGSKLNFQGSSFKSSAETRGDILDQSVEDLQGRVRELAVEIATLKAQRNGQSVTPTRQHNTPTDQDSHARKLEEQLEELHAQLRRLRNDVTDLKTDNQLVNKTNPETKGILKPTKSSSSPQYLSPNPHPTPTSQARPVTKQESRDKAKPADDRKSSNFLNPESPESQASIRRSSNDSFRASSSNGARITTESRVLSPPSDRDARVRRITSPLTILPDQSLPWPESTRVKVAT</sequence>
<feature type="region of interest" description="Disordered" evidence="1">
    <location>
        <begin position="528"/>
        <end position="599"/>
    </location>
</feature>
<dbReference type="PROSITE" id="PS50209">
    <property type="entry name" value="CARD"/>
    <property type="match status" value="1"/>
</dbReference>
<feature type="compositionally biased region" description="Basic and acidic residues" evidence="1">
    <location>
        <begin position="743"/>
        <end position="754"/>
    </location>
</feature>
<feature type="compositionally biased region" description="Basic and acidic residues" evidence="1">
    <location>
        <begin position="176"/>
        <end position="188"/>
    </location>
</feature>
<dbReference type="Proteomes" id="UP001497497">
    <property type="component" value="Unassembled WGS sequence"/>
</dbReference>
<feature type="region of interest" description="Disordered" evidence="1">
    <location>
        <begin position="647"/>
        <end position="754"/>
    </location>
</feature>
<feature type="region of interest" description="Disordered" evidence="1">
    <location>
        <begin position="1"/>
        <end position="191"/>
    </location>
</feature>
<feature type="region of interest" description="Disordered" evidence="1">
    <location>
        <begin position="915"/>
        <end position="938"/>
    </location>
</feature>
<feature type="compositionally biased region" description="Polar residues" evidence="1">
    <location>
        <begin position="915"/>
        <end position="933"/>
    </location>
</feature>
<feature type="compositionally biased region" description="Low complexity" evidence="1">
    <location>
        <begin position="1040"/>
        <end position="1052"/>
    </location>
</feature>
<dbReference type="SMART" id="SM00114">
    <property type="entry name" value="CARD"/>
    <property type="match status" value="1"/>
</dbReference>
<feature type="compositionally biased region" description="Polar residues" evidence="1">
    <location>
        <begin position="568"/>
        <end position="580"/>
    </location>
</feature>
<dbReference type="SUPFAM" id="SSF47986">
    <property type="entry name" value="DEATH domain"/>
    <property type="match status" value="1"/>
</dbReference>
<dbReference type="AlphaFoldDB" id="A0AAV2I0W7"/>
<evidence type="ECO:0000313" key="4">
    <source>
        <dbReference type="Proteomes" id="UP001497497"/>
    </source>
</evidence>
<feature type="compositionally biased region" description="Polar residues" evidence="1">
    <location>
        <begin position="657"/>
        <end position="668"/>
    </location>
</feature>
<evidence type="ECO:0000313" key="3">
    <source>
        <dbReference type="EMBL" id="CAL1540112.1"/>
    </source>
</evidence>
<comment type="caution">
    <text evidence="3">The sequence shown here is derived from an EMBL/GenBank/DDBJ whole genome shotgun (WGS) entry which is preliminary data.</text>
</comment>
<feature type="compositionally biased region" description="Polar residues" evidence="1">
    <location>
        <begin position="847"/>
        <end position="866"/>
    </location>
</feature>
<dbReference type="EMBL" id="CAXITT010000371">
    <property type="protein sequence ID" value="CAL1540112.1"/>
    <property type="molecule type" value="Genomic_DNA"/>
</dbReference>
<evidence type="ECO:0000256" key="1">
    <source>
        <dbReference type="SAM" id="MobiDB-lite"/>
    </source>
</evidence>
<proteinExistence type="predicted"/>
<gene>
    <name evidence="3" type="ORF">GSLYS_00013845001</name>
</gene>